<dbReference type="GO" id="GO:0008283">
    <property type="term" value="P:cell population proliferation"/>
    <property type="evidence" value="ECO:0007669"/>
    <property type="project" value="TreeGrafter"/>
</dbReference>
<dbReference type="SUPFAM" id="SSF56994">
    <property type="entry name" value="Insulin-like"/>
    <property type="match status" value="1"/>
</dbReference>
<dbReference type="GO" id="GO:0005159">
    <property type="term" value="F:insulin-like growth factor receptor binding"/>
    <property type="evidence" value="ECO:0007669"/>
    <property type="project" value="TreeGrafter"/>
</dbReference>
<dbReference type="PANTHER" id="PTHR46845">
    <property type="entry name" value="INSULIN-LIKE GROWTH FACTOR I"/>
    <property type="match status" value="1"/>
</dbReference>
<evidence type="ECO:0007829" key="5">
    <source>
        <dbReference type="PDB" id="7U23"/>
    </source>
</evidence>
<feature type="disulfide bond" evidence="5">
    <location>
        <begin position="46"/>
        <end position="52"/>
    </location>
</feature>
<dbReference type="Gene3D" id="1.10.100.10">
    <property type="entry name" value="Insulin-like"/>
    <property type="match status" value="1"/>
</dbReference>
<dbReference type="GO" id="GO:0005179">
    <property type="term" value="F:hormone activity"/>
    <property type="evidence" value="ECO:0007669"/>
    <property type="project" value="InterPro"/>
</dbReference>
<dbReference type="SMART" id="SM00078">
    <property type="entry name" value="IlGF"/>
    <property type="match status" value="1"/>
</dbReference>
<dbReference type="InterPro" id="IPR036438">
    <property type="entry name" value="Insulin-like_sf"/>
</dbReference>
<dbReference type="InterPro" id="IPR016179">
    <property type="entry name" value="Insulin-like"/>
</dbReference>
<organismHost>
    <name type="scientific">Centrarchidae</name>
    <name type="common">sunfishes</name>
    <dbReference type="NCBI Taxonomy" id="8180"/>
</organismHost>
<organism evidence="4">
    <name type="scientific">Fish lymphocystis disease virus</name>
    <name type="common">FLDV</name>
    <dbReference type="NCBI Taxonomy" id="36363"/>
    <lineage>
        <taxon>Viruses</taxon>
        <taxon>Varidnaviria</taxon>
        <taxon>Bamfordvirae</taxon>
        <taxon>Nucleocytoviricota</taxon>
        <taxon>Megaviricetes</taxon>
        <taxon>Pimascovirales</taxon>
        <taxon>Pimascovirales incertae sedis</taxon>
        <taxon>Iridoviridae</taxon>
        <taxon>Alphairidovirinae</taxon>
        <taxon>Lymphocystivirus</taxon>
        <taxon>Lymphocystivirus platichthys1</taxon>
    </lineage>
</organism>
<evidence type="ECO:0000259" key="3">
    <source>
        <dbReference type="SMART" id="SM00078"/>
    </source>
</evidence>
<dbReference type="GO" id="GO:0051897">
    <property type="term" value="P:positive regulation of phosphatidylinositol 3-kinase/protein kinase B signal transduction"/>
    <property type="evidence" value="ECO:0007669"/>
    <property type="project" value="TreeGrafter"/>
</dbReference>
<organismHost>
    <name type="scientific">Soleidae</name>
    <name type="common">soles</name>
    <dbReference type="NCBI Taxonomy" id="30948"/>
</organismHost>
<keyword evidence="5" id="KW-0002">3D-structure</keyword>
<name>A0A9X9ZA31_FLDV</name>
<feature type="domain" description="Insulin-like" evidence="3">
    <location>
        <begin position="4"/>
        <end position="61"/>
    </location>
</feature>
<comment type="similarity">
    <text evidence="1">Belongs to the insulin family.</text>
</comment>
<dbReference type="GO" id="GO:0005615">
    <property type="term" value="C:extracellular space"/>
    <property type="evidence" value="ECO:0007669"/>
    <property type="project" value="TreeGrafter"/>
</dbReference>
<sequence>ITAEILCSAHLVAALQRVCGNRGVYRPPPTRRRSTRNGTTGIATKCCTTTGCTTDDLEKYCN</sequence>
<evidence type="ECO:0000256" key="1">
    <source>
        <dbReference type="ARBA" id="ARBA00009034"/>
    </source>
</evidence>
<feature type="disulfide bond" evidence="5">
    <location>
        <begin position="19"/>
        <end position="61"/>
    </location>
</feature>
<dbReference type="EMDB" id="EMD-26306"/>
<dbReference type="GO" id="GO:0008284">
    <property type="term" value="P:positive regulation of cell population proliferation"/>
    <property type="evidence" value="ECO:0007669"/>
    <property type="project" value="TreeGrafter"/>
</dbReference>
<organismHost>
    <name type="scientific">Percichthyidae</name>
    <name type="common">temperate perches</name>
    <dbReference type="NCBI Taxonomy" id="8162"/>
</organismHost>
<evidence type="ECO:0000313" key="4">
    <source>
        <dbReference type="PDB" id="7U23"/>
    </source>
</evidence>
<evidence type="ECO:0000256" key="2">
    <source>
        <dbReference type="ARBA" id="ARBA00023157"/>
    </source>
</evidence>
<organismHost>
    <name type="scientific">Percidae</name>
    <name type="common">perches</name>
    <dbReference type="NCBI Taxonomy" id="8165"/>
</organismHost>
<keyword evidence="2" id="KW-1015">Disulfide bond</keyword>
<protein>
    <submittedName>
        <fullName evidence="4">single-chain LCDV-1 viral insulin-like peptide</fullName>
    </submittedName>
</protein>
<proteinExistence type="evidence at protein level"/>
<dbReference type="SMR" id="A0A9X9ZA31"/>
<dbReference type="PANTHER" id="PTHR46845:SF1">
    <property type="entry name" value="INSULIN-LIKE GROWTH FACTOR I"/>
    <property type="match status" value="1"/>
</dbReference>
<organismHost>
    <name type="scientific">Clupeidae</name>
    <name type="common">herrings</name>
    <dbReference type="NCBI Taxonomy" id="55118"/>
</organismHost>
<dbReference type="PDB" id="7U23">
    <property type="method" value="EM"/>
    <property type="resolution" value="4.60 A"/>
    <property type="chains" value="C/D=1-62"/>
</dbReference>
<reference evidence="5" key="1">
    <citation type="journal article" date="2022" name="Nat. Commun.">
        <title>Interaction of a viral insulin-like peptide with the IGF-1 receptor produces a natural antagonist.</title>
        <authorList>
            <person name="Moreau F."/>
            <person name="Kirk N.S."/>
            <person name="Zhang F."/>
            <person name="Gelfanov V."/>
            <person name="List E.O."/>
            <person name="Chrudinova M."/>
            <person name="Venugopal H."/>
            <person name="Lawrence M.C."/>
            <person name="Jimenez V."/>
            <person name="Bosch F."/>
            <person name="Kopchick J.J."/>
            <person name="DiMarchi R.D."/>
            <person name="Altindis E."/>
            <person name="Kahn C.R."/>
        </authorList>
    </citation>
    <scope>STRUCTURE BY ELECTRON MICROSCOPY (4.60 ANGSTROMS)</scope>
    <scope>DISULFIDE BONDS</scope>
</reference>
<organismHost>
    <name type="scientific">Osmeridae</name>
    <name type="common">smelts</name>
    <dbReference type="NCBI Taxonomy" id="8012"/>
</organismHost>
<dbReference type="Pfam" id="PF00049">
    <property type="entry name" value="Insulin"/>
    <property type="match status" value="1"/>
</dbReference>
<accession>A0A9X9ZA31</accession>
<organismHost>
    <name type="scientific">Pleuronectoidei</name>
    <dbReference type="NCBI Taxonomy" id="30942"/>
</organismHost>
<feature type="disulfide bond" evidence="5">
    <location>
        <begin position="7"/>
        <end position="47"/>
    </location>
</feature>
<dbReference type="GO" id="GO:0048009">
    <property type="term" value="P:insulin-like growth factor receptor signaling pathway"/>
    <property type="evidence" value="ECO:0007669"/>
    <property type="project" value="TreeGrafter"/>
</dbReference>